<comment type="caution">
    <text evidence="2">The sequence shown here is derived from an EMBL/GenBank/DDBJ whole genome shotgun (WGS) entry which is preliminary data.</text>
</comment>
<accession>A0A4R6ANJ9</accession>
<organism evidence="2 4">
    <name type="scientific">Meridianimarinicoccus aquatilis</name>
    <dbReference type="NCBI Taxonomy" id="2552766"/>
    <lineage>
        <taxon>Bacteria</taxon>
        <taxon>Pseudomonadati</taxon>
        <taxon>Pseudomonadota</taxon>
        <taxon>Alphaproteobacteria</taxon>
        <taxon>Rhodobacterales</taxon>
        <taxon>Paracoccaceae</taxon>
        <taxon>Meridianimarinicoccus</taxon>
    </lineage>
</organism>
<dbReference type="EMBL" id="SMZO01000025">
    <property type="protein sequence ID" value="TDL87012.1"/>
    <property type="molecule type" value="Genomic_DNA"/>
</dbReference>
<reference evidence="2 4" key="1">
    <citation type="submission" date="2019-03" db="EMBL/GenBank/DDBJ databases">
        <title>Rhodobacteraceae bacterium SM1902, a new member of the family Rhodobacteraceae isolated from Yantai.</title>
        <authorList>
            <person name="Sun Y."/>
        </authorList>
    </citation>
    <scope>NUCLEOTIDE SEQUENCE [LARGE SCALE GENOMIC DNA]</scope>
    <source>
        <strain evidence="2 4">SM1902</strain>
    </source>
</reference>
<keyword evidence="4" id="KW-1185">Reference proteome</keyword>
<evidence type="ECO:0000256" key="1">
    <source>
        <dbReference type="SAM" id="SignalP"/>
    </source>
</evidence>
<dbReference type="OrthoDB" id="7709464at2"/>
<sequence>MLKPLLLFATLALTAMPAQAFDQRRTQVLTECHDYLWDVPAFDELPNAAISVYSGLMDSNAIMVFWGKPMLRAAGNCTIIDAALEGVEDYARSEYRIETASRVAARALNAPKGFGEERHP</sequence>
<evidence type="ECO:0000313" key="4">
    <source>
        <dbReference type="Proteomes" id="UP000294562"/>
    </source>
</evidence>
<dbReference type="RefSeq" id="WP_133343141.1">
    <property type="nucleotide sequence ID" value="NZ_SMZO01000025.1"/>
</dbReference>
<keyword evidence="1" id="KW-0732">Signal</keyword>
<dbReference type="Proteomes" id="UP000294562">
    <property type="component" value="Unassembled WGS sequence"/>
</dbReference>
<evidence type="ECO:0000313" key="3">
    <source>
        <dbReference type="EMBL" id="TDL87012.1"/>
    </source>
</evidence>
<name>A0A4R6ANJ9_9RHOB</name>
<evidence type="ECO:0000313" key="2">
    <source>
        <dbReference type="EMBL" id="TDL84924.1"/>
    </source>
</evidence>
<feature type="signal peptide" evidence="1">
    <location>
        <begin position="1"/>
        <end position="20"/>
    </location>
</feature>
<dbReference type="AlphaFoldDB" id="A0A4R6ANJ9"/>
<gene>
    <name evidence="3" type="ORF">E2L05_11970</name>
    <name evidence="2" type="ORF">E2L05_16705</name>
</gene>
<feature type="chain" id="PRO_5044608887" evidence="1">
    <location>
        <begin position="21"/>
        <end position="120"/>
    </location>
</feature>
<proteinExistence type="predicted"/>
<protein>
    <submittedName>
        <fullName evidence="2">Uncharacterized protein</fullName>
    </submittedName>
</protein>
<dbReference type="EMBL" id="SMZO01000053">
    <property type="protein sequence ID" value="TDL84924.1"/>
    <property type="molecule type" value="Genomic_DNA"/>
</dbReference>